<keyword evidence="2" id="KW-1185">Reference proteome</keyword>
<dbReference type="InterPro" id="IPR025486">
    <property type="entry name" value="DUF4378"/>
</dbReference>
<dbReference type="Proteomes" id="UP000504607">
    <property type="component" value="Chromosome 7"/>
</dbReference>
<dbReference type="AlphaFoldDB" id="A0A6I9RG59"/>
<name>A0A6I9RG59_ELAGV</name>
<dbReference type="PANTHER" id="PTHR21726">
    <property type="entry name" value="PHOSPHATIDYLINOSITOL N-ACETYLGLUCOSAMINYLTRANSFERASE SUBUNIT P DOWN SYNDROME CRITICAL REGION PROTEIN 5 -RELATED"/>
    <property type="match status" value="1"/>
</dbReference>
<accession>A0A6I9RG59</accession>
<evidence type="ECO:0000259" key="1">
    <source>
        <dbReference type="Pfam" id="PF14309"/>
    </source>
</evidence>
<dbReference type="Pfam" id="PF14309">
    <property type="entry name" value="DUF4378"/>
    <property type="match status" value="1"/>
</dbReference>
<evidence type="ECO:0000313" key="2">
    <source>
        <dbReference type="Proteomes" id="UP000504607"/>
    </source>
</evidence>
<gene>
    <name evidence="3" type="primary">LOC105048414</name>
</gene>
<protein>
    <submittedName>
        <fullName evidence="3">Uncharacterized protein LOC105048414</fullName>
    </submittedName>
</protein>
<feature type="domain" description="DUF4378" evidence="1">
    <location>
        <begin position="135"/>
        <end position="271"/>
    </location>
</feature>
<reference evidence="3" key="1">
    <citation type="submission" date="2025-08" db="UniProtKB">
        <authorList>
            <consortium name="RefSeq"/>
        </authorList>
    </citation>
    <scope>IDENTIFICATION</scope>
</reference>
<dbReference type="RefSeq" id="XP_010926014.1">
    <property type="nucleotide sequence ID" value="XM_010927712.3"/>
</dbReference>
<dbReference type="InParanoid" id="A0A6I9RG59"/>
<proteinExistence type="predicted"/>
<dbReference type="OrthoDB" id="1928505at2759"/>
<dbReference type="PANTHER" id="PTHR21726:SF61">
    <property type="entry name" value="DNAA INITIATOR-ASSOCIATING PROTEIN"/>
    <property type="match status" value="1"/>
</dbReference>
<sequence>MDLPDFPISQSLLHINKKDFQEDAKIGIAAYTASDKDQPSPISILKASFSNDSCSFGSQNDSLGVRQHFELTESCNTTMSLDPDIDLLDSATSVDISRSDIEKTPNSTDRSSTKISAVKLLESKLSNASETILNAELLFENFCLYNSDGLAESSVKSFLLDLLETIMHAFVMEPKSRSVSKEAEERNQLKEFIFDCIIECLDLKCSRSCKSGYKMRSNFHLFLSRDRLRREIQEEIKWWMGLTGKFLDDLIEKGMNHSTGKWMEFQIEAFGTDGSGEGHTPSLS</sequence>
<organism evidence="2 3">
    <name type="scientific">Elaeis guineensis var. tenera</name>
    <name type="common">Oil palm</name>
    <dbReference type="NCBI Taxonomy" id="51953"/>
    <lineage>
        <taxon>Eukaryota</taxon>
        <taxon>Viridiplantae</taxon>
        <taxon>Streptophyta</taxon>
        <taxon>Embryophyta</taxon>
        <taxon>Tracheophyta</taxon>
        <taxon>Spermatophyta</taxon>
        <taxon>Magnoliopsida</taxon>
        <taxon>Liliopsida</taxon>
        <taxon>Arecaceae</taxon>
        <taxon>Arecoideae</taxon>
        <taxon>Cocoseae</taxon>
        <taxon>Elaeidinae</taxon>
        <taxon>Elaeis</taxon>
    </lineage>
</organism>
<evidence type="ECO:0000313" key="3">
    <source>
        <dbReference type="RefSeq" id="XP_010926014.1"/>
    </source>
</evidence>